<dbReference type="SMART" id="SM00460">
    <property type="entry name" value="TGc"/>
    <property type="match status" value="1"/>
</dbReference>
<dbReference type="InterPro" id="IPR013783">
    <property type="entry name" value="Ig-like_fold"/>
</dbReference>
<evidence type="ECO:0000259" key="1">
    <source>
        <dbReference type="SMART" id="SM00460"/>
    </source>
</evidence>
<dbReference type="EMBL" id="OBDR01000007">
    <property type="protein sequence ID" value="SNY17721.1"/>
    <property type="molecule type" value="Genomic_DNA"/>
</dbReference>
<reference evidence="2" key="2">
    <citation type="submission" date="2017-09" db="EMBL/GenBank/DDBJ databases">
        <authorList>
            <person name="Ehlers B."/>
            <person name="Leendertz F.H."/>
        </authorList>
    </citation>
    <scope>NUCLEOTIDE SEQUENCE [LARGE SCALE GENOMIC DNA]</scope>
    <source>
        <strain evidence="2">WG-1MB</strain>
    </source>
</reference>
<dbReference type="RefSeq" id="WP_096712590.1">
    <property type="nucleotide sequence ID" value="NZ_OBDR01000007.1"/>
</dbReference>
<dbReference type="EMBL" id="SMMS01000001">
    <property type="protein sequence ID" value="TCL11846.1"/>
    <property type="molecule type" value="Genomic_DNA"/>
</dbReference>
<dbReference type="Gene3D" id="2.60.40.10">
    <property type="entry name" value="Immunoglobulins"/>
    <property type="match status" value="1"/>
</dbReference>
<sequence length="445" mass="50483">MRNLKIGYSIVLAAILLVNLALIPVSATVNDSKMENETSDIPEFEEWVKPMDLSEYNGHKPQVKQEPLSPEELEKTNPFIIALNESEKKELNSIPKETTSPKAKFESGGQISINIPAKATQLSESEDKTRSDPDVKITEITYQWYWVQDTTFNNYVTIHNYGTSTASGKVLFWSAEDGYGYYKSFSNLAPGSNMTVTVPFQPTSTQSSIGIKPIALEVRVDPDDTSTHFVWMPYDGIEKYNNDANHLADPDNGVNLNTSDIYHFPFNEGYNIIFEAAVAGDNSTTPYDTANQITDYVYDVMHYDEEMVINRSYTASDLWVISHTNASGYYIGVCDEYATLFNAFNRALGVPSKQYYMNMTNTSGNRSAHEIAEIWDGQEWIHSDPTWKSFDNPDIYISQNYSSMYFWNLKDADDDLDPSDPSGDGLLHYKFDFDREYLGLLNKYN</sequence>
<dbReference type="Proteomes" id="UP000295404">
    <property type="component" value="Unassembled WGS sequence"/>
</dbReference>
<dbReference type="InterPro" id="IPR038765">
    <property type="entry name" value="Papain-like_cys_pep_sf"/>
</dbReference>
<keyword evidence="4" id="KW-1185">Reference proteome</keyword>
<gene>
    <name evidence="3" type="ORF">C7960_1043</name>
    <name evidence="2" type="ORF">SAMN06295989_107101</name>
</gene>
<evidence type="ECO:0000313" key="4">
    <source>
        <dbReference type="Proteomes" id="UP000217726"/>
    </source>
</evidence>
<dbReference type="SUPFAM" id="SSF54001">
    <property type="entry name" value="Cysteine proteinases"/>
    <property type="match status" value="1"/>
</dbReference>
<evidence type="ECO:0000313" key="3">
    <source>
        <dbReference type="EMBL" id="TCL11846.1"/>
    </source>
</evidence>
<dbReference type="Gene3D" id="3.10.620.30">
    <property type="match status" value="1"/>
</dbReference>
<dbReference type="InterPro" id="IPR002931">
    <property type="entry name" value="Transglutaminase-like"/>
</dbReference>
<reference evidence="3 5" key="3">
    <citation type="submission" date="2019-03" db="EMBL/GenBank/DDBJ databases">
        <title>Subsurface microbial communities from deep shales in Ohio and West Virginia, USA.</title>
        <authorList>
            <person name="Wrighton K."/>
        </authorList>
    </citation>
    <scope>NUCLEOTIDE SEQUENCE [LARGE SCALE GENOMIC DNA]</scope>
    <source>
        <strain evidence="3 5">WG1_MB</strain>
    </source>
</reference>
<name>A0A285G5L3_9EURY</name>
<dbReference type="Pfam" id="PF01841">
    <property type="entry name" value="Transglut_core"/>
    <property type="match status" value="1"/>
</dbReference>
<reference evidence="4" key="1">
    <citation type="submission" date="2017-09" db="EMBL/GenBank/DDBJ databases">
        <authorList>
            <person name="Varghese N."/>
            <person name="Submissions S."/>
        </authorList>
    </citation>
    <scope>NUCLEOTIDE SEQUENCE [LARGE SCALE GENOMIC DNA]</scope>
    <source>
        <strain evidence="4">WG-1MB</strain>
    </source>
</reference>
<dbReference type="Proteomes" id="UP000217726">
    <property type="component" value="Unassembled WGS sequence"/>
</dbReference>
<feature type="domain" description="Transglutaminase-like" evidence="1">
    <location>
        <begin position="326"/>
        <end position="387"/>
    </location>
</feature>
<organism evidence="2 4">
    <name type="scientific">Methanohalophilus euhalobius</name>
    <dbReference type="NCBI Taxonomy" id="51203"/>
    <lineage>
        <taxon>Archaea</taxon>
        <taxon>Methanobacteriati</taxon>
        <taxon>Methanobacteriota</taxon>
        <taxon>Stenosarchaea group</taxon>
        <taxon>Methanomicrobia</taxon>
        <taxon>Methanosarcinales</taxon>
        <taxon>Methanosarcinaceae</taxon>
        <taxon>Methanohalophilus</taxon>
    </lineage>
</organism>
<protein>
    <submittedName>
        <fullName evidence="3">Transglutaminase superfamily protein</fullName>
    </submittedName>
    <submittedName>
        <fullName evidence="2">Transglutaminase-like superfamily protein</fullName>
    </submittedName>
</protein>
<dbReference type="OrthoDB" id="148293at2157"/>
<evidence type="ECO:0000313" key="2">
    <source>
        <dbReference type="EMBL" id="SNY17721.1"/>
    </source>
</evidence>
<proteinExistence type="predicted"/>
<dbReference type="AlphaFoldDB" id="A0A285G5L3"/>
<evidence type="ECO:0000313" key="5">
    <source>
        <dbReference type="Proteomes" id="UP000295404"/>
    </source>
</evidence>
<accession>A0A285G5L3</accession>